<dbReference type="Proteomes" id="UP000595691">
    <property type="component" value="Chromosome"/>
</dbReference>
<evidence type="ECO:0000313" key="14">
    <source>
        <dbReference type="Proteomes" id="UP000595691"/>
    </source>
</evidence>
<evidence type="ECO:0000256" key="10">
    <source>
        <dbReference type="ARBA" id="ARBA00023264"/>
    </source>
</evidence>
<keyword evidence="3 12" id="KW-0444">Lipid biosynthesis</keyword>
<feature type="chain" id="PRO_5044934849" description="Phosphatidylserine decarboxylase beta chain" evidence="12">
    <location>
        <begin position="1"/>
        <end position="225"/>
    </location>
</feature>
<dbReference type="EMBL" id="CP065425">
    <property type="protein sequence ID" value="QQZ10790.1"/>
    <property type="molecule type" value="Genomic_DNA"/>
</dbReference>
<keyword evidence="10 12" id="KW-1208">Phospholipid metabolism</keyword>
<dbReference type="PANTHER" id="PTHR10067:SF6">
    <property type="entry name" value="PHOSPHATIDYLSERINE DECARBOXYLASE PROENZYME, MITOCHONDRIAL"/>
    <property type="match status" value="1"/>
</dbReference>
<keyword evidence="7 12" id="KW-0865">Zymogen</keyword>
<keyword evidence="9 12" id="KW-0456">Lyase</keyword>
<gene>
    <name evidence="12" type="primary">psd</name>
    <name evidence="13" type="ORF">I5776_07810</name>
</gene>
<comment type="function">
    <text evidence="12">Catalyzes the formation of phosphatidylethanolamine (PtdEtn) from phosphatidylserine (PtdSer).</text>
</comment>
<comment type="pathway">
    <text evidence="1">Lipid metabolism.</text>
</comment>
<feature type="active site" description="Schiff-base intermediate with substrate; via pyruvic acid; for decarboxylase activity" evidence="12">
    <location>
        <position position="226"/>
    </location>
</feature>
<reference evidence="13 14" key="1">
    <citation type="submission" date="2020-11" db="EMBL/GenBank/DDBJ databases">
        <title>Taxonomic evaluation of the Bacillus sporothermodurans group of bacteria based on whole genome sequences.</title>
        <authorList>
            <person name="Fiedler G."/>
            <person name="Herbstmann A.-D."/>
            <person name="Doll E."/>
            <person name="Wenning M."/>
            <person name="Brinks E."/>
            <person name="Kabisch J."/>
            <person name="Breitenwieser F."/>
            <person name="Lappann M."/>
            <person name="Boehnlein C."/>
            <person name="Franz C."/>
        </authorList>
    </citation>
    <scope>NUCLEOTIDE SEQUENCE [LARGE SCALE GENOMIC DNA]</scope>
    <source>
        <strain evidence="13 14">JCM 19841</strain>
    </source>
</reference>
<comment type="pathway">
    <text evidence="12">Phospholipid metabolism; phosphatidylethanolamine biosynthesis; phosphatidylethanolamine from CDP-diacylglycerol: step 2/2.</text>
</comment>
<keyword evidence="4 12" id="KW-0210">Decarboxylase</keyword>
<keyword evidence="2 12" id="KW-1003">Cell membrane</keyword>
<evidence type="ECO:0000256" key="12">
    <source>
        <dbReference type="HAMAP-Rule" id="MF_00662"/>
    </source>
</evidence>
<comment type="similarity">
    <text evidence="12">Belongs to the phosphatidylserine decarboxylase family. PSD-B subfamily. Prokaryotic type I sub-subfamily.</text>
</comment>
<dbReference type="NCBIfam" id="TIGR00163">
    <property type="entry name" value="PS_decarb"/>
    <property type="match status" value="1"/>
</dbReference>
<dbReference type="GO" id="GO:0004609">
    <property type="term" value="F:phosphatidylserine decarboxylase activity"/>
    <property type="evidence" value="ECO:0007669"/>
    <property type="project" value="UniProtKB-EC"/>
</dbReference>
<dbReference type="RefSeq" id="WP_202780020.1">
    <property type="nucleotide sequence ID" value="NZ_CP065425.1"/>
</dbReference>
<evidence type="ECO:0000256" key="11">
    <source>
        <dbReference type="ARBA" id="ARBA00023317"/>
    </source>
</evidence>
<evidence type="ECO:0000256" key="5">
    <source>
        <dbReference type="ARBA" id="ARBA00023098"/>
    </source>
</evidence>
<evidence type="ECO:0000256" key="2">
    <source>
        <dbReference type="ARBA" id="ARBA00022475"/>
    </source>
</evidence>
<keyword evidence="14" id="KW-1185">Reference proteome</keyword>
<sequence length="261" mass="29863">MKKWIYRSLIELTNHQFLSNLIKNFTQSKISKPFIKSYAKLYQLNQDEMMDELHTYSSLHDLFTRKLKLHAREIIKDTNAVTSPVDGVIEDFGAITANKEMIVKGKPYSIQEMIGEHTNIDKYIDGIFIILYLSPKHYHRIHSPVTGELIKQYALGTKSYPVNRLGLKYGRSPLAKNYRVVSEVEHNKGTVLVVKVGAMFINSVECTALSNTWVKGEEIAYFSFGSTVVLLFEKNTFSLNNEIQTPKDVKMGELLGYLTDK</sequence>
<dbReference type="InterPro" id="IPR033178">
    <property type="entry name" value="PSD_type1_pro"/>
</dbReference>
<feature type="active site" description="Charge relay system; for autoendoproteolytic cleavage activity" evidence="12">
    <location>
        <position position="86"/>
    </location>
</feature>
<dbReference type="InterPro" id="IPR033177">
    <property type="entry name" value="PSD-B"/>
</dbReference>
<evidence type="ECO:0000256" key="4">
    <source>
        <dbReference type="ARBA" id="ARBA00022793"/>
    </source>
</evidence>
<dbReference type="Pfam" id="PF02666">
    <property type="entry name" value="PS_Dcarbxylase"/>
    <property type="match status" value="1"/>
</dbReference>
<feature type="site" description="Cleavage (non-hydrolytic); by autocatalysis" evidence="12">
    <location>
        <begin position="225"/>
        <end position="226"/>
    </location>
</feature>
<proteinExistence type="inferred from homology"/>
<comment type="subcellular location">
    <subcellularLocation>
        <location evidence="12">Cell membrane</location>
        <topology evidence="12">Peripheral membrane protein</topology>
    </subcellularLocation>
</comment>
<accession>A0ABX7E663</accession>
<keyword evidence="6 12" id="KW-0472">Membrane</keyword>
<dbReference type="InterPro" id="IPR003817">
    <property type="entry name" value="PS_Dcarbxylase"/>
</dbReference>
<feature type="active site" description="Charge relay system; for autoendoproteolytic cleavage activity" evidence="12">
    <location>
        <position position="226"/>
    </location>
</feature>
<comment type="PTM">
    <text evidence="12">Is synthesized initially as an inactive proenzyme. Formation of the active enzyme involves a self-maturation process in which the active site pyruvoyl group is generated from an internal serine residue via an autocatalytic post-translational modification. Two non-identical subunits are generated from the proenzyme in this reaction, and the pyruvate is formed at the N-terminus of the alpha chain, which is derived from the carboxyl end of the proenzyme. The autoendoproteolytic cleavage occurs by a canonical serine protease mechanism, in which the side chain hydroxyl group of the serine supplies its oxygen atom to form the C-terminus of the beta chain, while the remainder of the serine residue undergoes an oxidative deamination to produce ammonia and the pyruvoyl prosthetic group on the alpha chain. During this reaction, the Ser that is part of the protease active site of the proenzyme becomes the pyruvoyl prosthetic group, which constitutes an essential element of the active site of the mature decarboxylase.</text>
</comment>
<evidence type="ECO:0000256" key="7">
    <source>
        <dbReference type="ARBA" id="ARBA00023145"/>
    </source>
</evidence>
<organism evidence="13 14">
    <name type="scientific">Heyndrickxia vini</name>
    <dbReference type="NCBI Taxonomy" id="1476025"/>
    <lineage>
        <taxon>Bacteria</taxon>
        <taxon>Bacillati</taxon>
        <taxon>Bacillota</taxon>
        <taxon>Bacilli</taxon>
        <taxon>Bacillales</taxon>
        <taxon>Bacillaceae</taxon>
        <taxon>Heyndrickxia</taxon>
    </lineage>
</organism>
<protein>
    <recommendedName>
        <fullName evidence="12">Phosphatidylserine decarboxylase proenzyme</fullName>
        <ecNumber evidence="12">4.1.1.65</ecNumber>
    </recommendedName>
    <component>
        <recommendedName>
            <fullName evidence="12">Phosphatidylserine decarboxylase alpha chain</fullName>
        </recommendedName>
    </component>
    <component>
        <recommendedName>
            <fullName evidence="12">Phosphatidylserine decarboxylase beta chain</fullName>
        </recommendedName>
    </component>
</protein>
<evidence type="ECO:0000256" key="8">
    <source>
        <dbReference type="ARBA" id="ARBA00023209"/>
    </source>
</evidence>
<comment type="cofactor">
    <cofactor evidence="12">
        <name>pyruvate</name>
        <dbReference type="ChEBI" id="CHEBI:15361"/>
    </cofactor>
    <text evidence="12">Binds 1 pyruvoyl group covalently per subunit.</text>
</comment>
<name>A0ABX7E663_9BACI</name>
<dbReference type="EC" id="4.1.1.65" evidence="12"/>
<evidence type="ECO:0000256" key="6">
    <source>
        <dbReference type="ARBA" id="ARBA00023136"/>
    </source>
</evidence>
<evidence type="ECO:0000256" key="3">
    <source>
        <dbReference type="ARBA" id="ARBA00022516"/>
    </source>
</evidence>
<keyword evidence="11 12" id="KW-0670">Pyruvate</keyword>
<comment type="catalytic activity">
    <reaction evidence="12">
        <text>a 1,2-diacyl-sn-glycero-3-phospho-L-serine + H(+) = a 1,2-diacyl-sn-glycero-3-phosphoethanolamine + CO2</text>
        <dbReference type="Rhea" id="RHEA:20828"/>
        <dbReference type="ChEBI" id="CHEBI:15378"/>
        <dbReference type="ChEBI" id="CHEBI:16526"/>
        <dbReference type="ChEBI" id="CHEBI:57262"/>
        <dbReference type="ChEBI" id="CHEBI:64612"/>
        <dbReference type="EC" id="4.1.1.65"/>
    </reaction>
</comment>
<evidence type="ECO:0000256" key="1">
    <source>
        <dbReference type="ARBA" id="ARBA00005189"/>
    </source>
</evidence>
<dbReference type="HAMAP" id="MF_00662">
    <property type="entry name" value="PS_decarb_PSD_B_type1"/>
    <property type="match status" value="1"/>
</dbReference>
<keyword evidence="5 12" id="KW-0443">Lipid metabolism</keyword>
<keyword evidence="8 12" id="KW-0594">Phospholipid biosynthesis</keyword>
<evidence type="ECO:0000313" key="13">
    <source>
        <dbReference type="EMBL" id="QQZ10790.1"/>
    </source>
</evidence>
<dbReference type="PANTHER" id="PTHR10067">
    <property type="entry name" value="PHOSPHATIDYLSERINE DECARBOXYLASE"/>
    <property type="match status" value="1"/>
</dbReference>
<feature type="chain" id="PRO_5044934850" description="Phosphatidylserine decarboxylase alpha chain" evidence="12">
    <location>
        <begin position="226"/>
        <end position="261"/>
    </location>
</feature>
<evidence type="ECO:0000256" key="9">
    <source>
        <dbReference type="ARBA" id="ARBA00023239"/>
    </source>
</evidence>
<feature type="modified residue" description="Pyruvic acid (Ser); by autocatalysis" evidence="12">
    <location>
        <position position="226"/>
    </location>
</feature>
<feature type="active site" description="Charge relay system; for autoendoproteolytic cleavage activity" evidence="12">
    <location>
        <position position="142"/>
    </location>
</feature>
<dbReference type="NCBIfam" id="NF002853">
    <property type="entry name" value="PRK03140.1"/>
    <property type="match status" value="1"/>
</dbReference>
<comment type="subunit">
    <text evidence="12">Heterodimer of a large membrane-associated beta subunit and a small pyruvoyl-containing alpha subunit.</text>
</comment>